<name>A0A1G5HIN8_9BACT</name>
<accession>A0A1G5HIN8</accession>
<evidence type="ECO:0000313" key="2">
    <source>
        <dbReference type="EMBL" id="SCY62888.1"/>
    </source>
</evidence>
<reference evidence="2 3" key="1">
    <citation type="submission" date="2016-10" db="EMBL/GenBank/DDBJ databases">
        <authorList>
            <person name="de Groot N.N."/>
        </authorList>
    </citation>
    <scope>NUCLEOTIDE SEQUENCE [LARGE SCALE GENOMIC DNA]</scope>
    <source>
        <strain evidence="2 3">AA1</strain>
    </source>
</reference>
<proteinExistence type="predicted"/>
<dbReference type="STRING" id="419481.SAMN05216233_11416"/>
<sequence length="73" mass="8108">MPSQERTSGDTLQADANIIVTYSLDKAPDLTNTTDVTVLVNMAYAKRISRSGVSLRRPETPPNPNHEFGMNRF</sequence>
<organism evidence="2 3">
    <name type="scientific">Desulfoluna spongiiphila</name>
    <dbReference type="NCBI Taxonomy" id="419481"/>
    <lineage>
        <taxon>Bacteria</taxon>
        <taxon>Pseudomonadati</taxon>
        <taxon>Thermodesulfobacteriota</taxon>
        <taxon>Desulfobacteria</taxon>
        <taxon>Desulfobacterales</taxon>
        <taxon>Desulfolunaceae</taxon>
        <taxon>Desulfoluna</taxon>
    </lineage>
</organism>
<keyword evidence="3" id="KW-1185">Reference proteome</keyword>
<feature type="region of interest" description="Disordered" evidence="1">
    <location>
        <begin position="51"/>
        <end position="73"/>
    </location>
</feature>
<dbReference type="AlphaFoldDB" id="A0A1G5HIN8"/>
<gene>
    <name evidence="2" type="ORF">SAMN05216233_11416</name>
</gene>
<protein>
    <submittedName>
        <fullName evidence="2">Uncharacterized protein</fullName>
    </submittedName>
</protein>
<evidence type="ECO:0000256" key="1">
    <source>
        <dbReference type="SAM" id="MobiDB-lite"/>
    </source>
</evidence>
<dbReference type="Proteomes" id="UP000198870">
    <property type="component" value="Unassembled WGS sequence"/>
</dbReference>
<evidence type="ECO:0000313" key="3">
    <source>
        <dbReference type="Proteomes" id="UP000198870"/>
    </source>
</evidence>
<dbReference type="EMBL" id="FMUX01000014">
    <property type="protein sequence ID" value="SCY62888.1"/>
    <property type="molecule type" value="Genomic_DNA"/>
</dbReference>